<dbReference type="EMBL" id="MSTI01000007">
    <property type="protein sequence ID" value="OLV20186.1"/>
    <property type="molecule type" value="Genomic_DNA"/>
</dbReference>
<evidence type="ECO:0000313" key="1">
    <source>
        <dbReference type="EMBL" id="OLV20186.1"/>
    </source>
</evidence>
<accession>A0A1U7P4V2</accession>
<name>A0A1U7P4V2_9DEIO</name>
<comment type="caution">
    <text evidence="1">The sequence shown here is derived from an EMBL/GenBank/DDBJ whole genome shotgun (WGS) entry which is preliminary data.</text>
</comment>
<dbReference type="AlphaFoldDB" id="A0A1U7P4V2"/>
<gene>
    <name evidence="1" type="ORF">BOO71_0000586</name>
</gene>
<protein>
    <submittedName>
        <fullName evidence="1">Uncharacterized protein</fullName>
    </submittedName>
</protein>
<organism evidence="1 2">
    <name type="scientific">Deinococcus marmoris</name>
    <dbReference type="NCBI Taxonomy" id="249408"/>
    <lineage>
        <taxon>Bacteria</taxon>
        <taxon>Thermotogati</taxon>
        <taxon>Deinococcota</taxon>
        <taxon>Deinococci</taxon>
        <taxon>Deinococcales</taxon>
        <taxon>Deinococcaceae</taxon>
        <taxon>Deinococcus</taxon>
    </lineage>
</organism>
<sequence length="40" mass="4334">MSKAHLDPLFGGPDQSIWAAYKPDQSEVVAMTVCGIHAFD</sequence>
<evidence type="ECO:0000313" key="2">
    <source>
        <dbReference type="Proteomes" id="UP000186607"/>
    </source>
</evidence>
<proteinExistence type="predicted"/>
<dbReference type="Proteomes" id="UP000186607">
    <property type="component" value="Unassembled WGS sequence"/>
</dbReference>
<reference evidence="1 2" key="1">
    <citation type="submission" date="2017-01" db="EMBL/GenBank/DDBJ databases">
        <title>Genome Analysis of Deinococcus marmoris KOPRI26562.</title>
        <authorList>
            <person name="Kim J.H."/>
            <person name="Oh H.-M."/>
        </authorList>
    </citation>
    <scope>NUCLEOTIDE SEQUENCE [LARGE SCALE GENOMIC DNA]</scope>
    <source>
        <strain evidence="1 2">KOPRI26562</strain>
    </source>
</reference>
<dbReference type="STRING" id="249408.BOO71_0000586"/>
<keyword evidence="2" id="KW-1185">Reference proteome</keyword>